<keyword evidence="3" id="KW-1185">Reference proteome</keyword>
<protein>
    <submittedName>
        <fullName evidence="2">Uncharacterized protein</fullName>
    </submittedName>
</protein>
<evidence type="ECO:0000313" key="2">
    <source>
        <dbReference type="EMBL" id="EMC97240.1"/>
    </source>
</evidence>
<evidence type="ECO:0000256" key="1">
    <source>
        <dbReference type="SAM" id="MobiDB-lite"/>
    </source>
</evidence>
<organism evidence="2 3">
    <name type="scientific">Baudoinia panamericana (strain UAMH 10762)</name>
    <name type="common">Angels' share fungus</name>
    <name type="synonym">Baudoinia compniacensis (strain UAMH 10762)</name>
    <dbReference type="NCBI Taxonomy" id="717646"/>
    <lineage>
        <taxon>Eukaryota</taxon>
        <taxon>Fungi</taxon>
        <taxon>Dikarya</taxon>
        <taxon>Ascomycota</taxon>
        <taxon>Pezizomycotina</taxon>
        <taxon>Dothideomycetes</taxon>
        <taxon>Dothideomycetidae</taxon>
        <taxon>Mycosphaerellales</taxon>
        <taxon>Teratosphaeriaceae</taxon>
        <taxon>Baudoinia</taxon>
    </lineage>
</organism>
<dbReference type="GeneID" id="19114397"/>
<accession>M2NE63</accession>
<dbReference type="STRING" id="717646.M2NE63"/>
<dbReference type="AlphaFoldDB" id="M2NE63"/>
<dbReference type="Pfam" id="PF14811">
    <property type="entry name" value="TPD"/>
    <property type="match status" value="1"/>
</dbReference>
<dbReference type="EMBL" id="KB445554">
    <property type="protein sequence ID" value="EMC97240.1"/>
    <property type="molecule type" value="Genomic_DNA"/>
</dbReference>
<dbReference type="InterPro" id="IPR029404">
    <property type="entry name" value="CDIN1"/>
</dbReference>
<feature type="region of interest" description="Disordered" evidence="1">
    <location>
        <begin position="1"/>
        <end position="20"/>
    </location>
</feature>
<dbReference type="OrthoDB" id="3840045at2759"/>
<gene>
    <name evidence="2" type="ORF">BAUCODRAFT_444900</name>
</gene>
<name>M2NE63_BAUPA</name>
<dbReference type="RefSeq" id="XP_007675720.1">
    <property type="nucleotide sequence ID" value="XM_007677530.1"/>
</dbReference>
<dbReference type="eggNOG" id="ENOG502TATJ">
    <property type="taxonomic scope" value="Eukaryota"/>
</dbReference>
<dbReference type="OMA" id="IEHIAMI"/>
<evidence type="ECO:0000313" key="3">
    <source>
        <dbReference type="Proteomes" id="UP000011761"/>
    </source>
</evidence>
<proteinExistence type="predicted"/>
<dbReference type="Proteomes" id="UP000011761">
    <property type="component" value="Unassembled WGS sequence"/>
</dbReference>
<dbReference type="KEGG" id="bcom:BAUCODRAFT_444900"/>
<reference evidence="2 3" key="1">
    <citation type="journal article" date="2012" name="PLoS Pathog.">
        <title>Diverse lifestyles and strategies of plant pathogenesis encoded in the genomes of eighteen Dothideomycetes fungi.</title>
        <authorList>
            <person name="Ohm R.A."/>
            <person name="Feau N."/>
            <person name="Henrissat B."/>
            <person name="Schoch C.L."/>
            <person name="Horwitz B.A."/>
            <person name="Barry K.W."/>
            <person name="Condon B.J."/>
            <person name="Copeland A.C."/>
            <person name="Dhillon B."/>
            <person name="Glaser F."/>
            <person name="Hesse C.N."/>
            <person name="Kosti I."/>
            <person name="LaButti K."/>
            <person name="Lindquist E.A."/>
            <person name="Lucas S."/>
            <person name="Salamov A.A."/>
            <person name="Bradshaw R.E."/>
            <person name="Ciuffetti L."/>
            <person name="Hamelin R.C."/>
            <person name="Kema G.H.J."/>
            <person name="Lawrence C."/>
            <person name="Scott J.A."/>
            <person name="Spatafora J.W."/>
            <person name="Turgeon B.G."/>
            <person name="de Wit P.J.G.M."/>
            <person name="Zhong S."/>
            <person name="Goodwin S.B."/>
            <person name="Grigoriev I.V."/>
        </authorList>
    </citation>
    <scope>NUCLEOTIDE SEQUENCE [LARGE SCALE GENOMIC DNA]</scope>
    <source>
        <strain evidence="2 3">UAMH 10762</strain>
    </source>
</reference>
<sequence length="248" mass="28108">MPQSTSTNNTAQANSKVESAVSVPSRSVCDMQRTDVPYMGIPRTKVAIVFRKACELRSGNPTPSDVIQQTETDLENDVVSAILEAALRLLPVDKTPKGTEQRQQKADEKRHKAMVAEWAFVDQLCSLDNELLREQEQRDQIIASVRDGNNNVIRLTPDVLFPRLKSVCGIACRWIEYKNTFGFRADPFVAARNKRQLRKYVAVFGNGMVVYKLGFECDFPRIEGVSCLREKEVLEWIEAEKVRRRGDS</sequence>
<dbReference type="HOGENOM" id="CLU_060127_0_0_1"/>